<name>A0AA88V0B6_9ASTE</name>
<dbReference type="InterPro" id="IPR021109">
    <property type="entry name" value="Peptidase_aspartic_dom_sf"/>
</dbReference>
<feature type="region of interest" description="Disordered" evidence="1">
    <location>
        <begin position="161"/>
        <end position="240"/>
    </location>
</feature>
<sequence>MLEPRSYDGAREARQVDNFFWHLERYFEVLDIDDEEEKVQSPIMYLTNIAALWWRRRYTDRYDVKTWEKFKRELKRQFYPESVRNMAMINFRQLRQKGSIHEYVKEYLALMLEILEMSERQRLCFFTNELQQWVAIELQRREPHNLASAMVIVVRLEDFKQGKRSRSPRHERAKDGGDGRSKNGSSKATDDEGSRDEGRRRHHKGKKKHEGSRKQGPHYRRYCPHKGKNNKKRRGLPSGCWEESRSTCGYRGYPQLHESKGCRVAWAKIKDESWFTTVNAEERSTKGVVKNVDLRIDGWRGKADFNIIDMDELGVVLGMDFIKKSSTTLNPYCGVMMMAGKEGQPEWMISLVSKDGADACKGITVL</sequence>
<dbReference type="PANTHER" id="PTHR15503:SF45">
    <property type="entry name" value="RNA-DIRECTED DNA POLYMERASE HOMOLOG"/>
    <property type="match status" value="1"/>
</dbReference>
<feature type="compositionally biased region" description="Basic and acidic residues" evidence="1">
    <location>
        <begin position="168"/>
        <end position="181"/>
    </location>
</feature>
<proteinExistence type="predicted"/>
<gene>
    <name evidence="3" type="ORF">RJ639_023579</name>
</gene>
<reference evidence="3" key="1">
    <citation type="submission" date="2022-12" db="EMBL/GenBank/DDBJ databases">
        <title>Draft genome assemblies for two species of Escallonia (Escalloniales).</title>
        <authorList>
            <person name="Chanderbali A."/>
            <person name="Dervinis C."/>
            <person name="Anghel I."/>
            <person name="Soltis D."/>
            <person name="Soltis P."/>
            <person name="Zapata F."/>
        </authorList>
    </citation>
    <scope>NUCLEOTIDE SEQUENCE</scope>
    <source>
        <strain evidence="3">UCBG64.0493</strain>
        <tissue evidence="3">Leaf</tissue>
    </source>
</reference>
<evidence type="ECO:0000256" key="1">
    <source>
        <dbReference type="SAM" id="MobiDB-lite"/>
    </source>
</evidence>
<dbReference type="AlphaFoldDB" id="A0AA88V0B6"/>
<evidence type="ECO:0000259" key="2">
    <source>
        <dbReference type="Pfam" id="PF19259"/>
    </source>
</evidence>
<dbReference type="Pfam" id="PF08284">
    <property type="entry name" value="RVP_2"/>
    <property type="match status" value="1"/>
</dbReference>
<dbReference type="Proteomes" id="UP001188597">
    <property type="component" value="Unassembled WGS sequence"/>
</dbReference>
<feature type="compositionally biased region" description="Basic and acidic residues" evidence="1">
    <location>
        <begin position="188"/>
        <end position="199"/>
    </location>
</feature>
<dbReference type="InterPro" id="IPR032567">
    <property type="entry name" value="RTL1-rel"/>
</dbReference>
<comment type="caution">
    <text evidence="3">The sequence shown here is derived from an EMBL/GenBank/DDBJ whole genome shotgun (WGS) entry which is preliminary data.</text>
</comment>
<dbReference type="CDD" id="cd00303">
    <property type="entry name" value="retropepsin_like"/>
    <property type="match status" value="1"/>
</dbReference>
<evidence type="ECO:0000313" key="3">
    <source>
        <dbReference type="EMBL" id="KAK2999224.1"/>
    </source>
</evidence>
<feature type="compositionally biased region" description="Basic residues" evidence="1">
    <location>
        <begin position="200"/>
        <end position="235"/>
    </location>
</feature>
<dbReference type="Pfam" id="PF19259">
    <property type="entry name" value="Ty3_capsid"/>
    <property type="match status" value="1"/>
</dbReference>
<organism evidence="3 4">
    <name type="scientific">Escallonia herrerae</name>
    <dbReference type="NCBI Taxonomy" id="1293975"/>
    <lineage>
        <taxon>Eukaryota</taxon>
        <taxon>Viridiplantae</taxon>
        <taxon>Streptophyta</taxon>
        <taxon>Embryophyta</taxon>
        <taxon>Tracheophyta</taxon>
        <taxon>Spermatophyta</taxon>
        <taxon>Magnoliopsida</taxon>
        <taxon>eudicotyledons</taxon>
        <taxon>Gunneridae</taxon>
        <taxon>Pentapetalae</taxon>
        <taxon>asterids</taxon>
        <taxon>campanulids</taxon>
        <taxon>Escalloniales</taxon>
        <taxon>Escalloniaceae</taxon>
        <taxon>Escallonia</taxon>
    </lineage>
</organism>
<dbReference type="InterPro" id="IPR045358">
    <property type="entry name" value="Ty3_capsid"/>
</dbReference>
<dbReference type="Gene3D" id="2.40.70.10">
    <property type="entry name" value="Acid Proteases"/>
    <property type="match status" value="1"/>
</dbReference>
<evidence type="ECO:0000313" key="4">
    <source>
        <dbReference type="Proteomes" id="UP001188597"/>
    </source>
</evidence>
<keyword evidence="4" id="KW-1185">Reference proteome</keyword>
<dbReference type="PANTHER" id="PTHR15503">
    <property type="entry name" value="LDOC1 RELATED"/>
    <property type="match status" value="1"/>
</dbReference>
<protein>
    <recommendedName>
        <fullName evidence="2">Ty3 transposon capsid-like protein domain-containing protein</fullName>
    </recommendedName>
</protein>
<dbReference type="EMBL" id="JAVXUP010003357">
    <property type="protein sequence ID" value="KAK2999224.1"/>
    <property type="molecule type" value="Genomic_DNA"/>
</dbReference>
<accession>A0AA88V0B6</accession>
<feature type="domain" description="Ty3 transposon capsid-like protein" evidence="2">
    <location>
        <begin position="5"/>
        <end position="180"/>
    </location>
</feature>